<keyword evidence="1" id="KW-1133">Transmembrane helix</keyword>
<organism evidence="3 4">
    <name type="scientific">Methanocalculus taiwanensis</name>
    <dbReference type="NCBI Taxonomy" id="106207"/>
    <lineage>
        <taxon>Archaea</taxon>
        <taxon>Methanobacteriati</taxon>
        <taxon>Methanobacteriota</taxon>
        <taxon>Stenosarchaea group</taxon>
        <taxon>Methanomicrobia</taxon>
        <taxon>Methanomicrobiales</taxon>
        <taxon>Methanocalculaceae</taxon>
        <taxon>Methanocalculus</taxon>
    </lineage>
</organism>
<feature type="domain" description="PEGA" evidence="2">
    <location>
        <begin position="97"/>
        <end position="145"/>
    </location>
</feature>
<feature type="domain" description="PEGA" evidence="2">
    <location>
        <begin position="179"/>
        <end position="246"/>
    </location>
</feature>
<reference evidence="3 4" key="1">
    <citation type="submission" date="2019-08" db="EMBL/GenBank/DDBJ databases">
        <authorList>
            <person name="Chen S.-C."/>
            <person name="Lai M.-C."/>
            <person name="You Y.-T."/>
        </authorList>
    </citation>
    <scope>NUCLEOTIDE SEQUENCE [LARGE SCALE GENOMIC DNA]</scope>
    <source>
        <strain evidence="3 4">P2F9704a</strain>
    </source>
</reference>
<evidence type="ECO:0000259" key="2">
    <source>
        <dbReference type="Pfam" id="PF08308"/>
    </source>
</evidence>
<feature type="domain" description="PEGA" evidence="2">
    <location>
        <begin position="406"/>
        <end position="470"/>
    </location>
</feature>
<accession>A0ABD4TJY6</accession>
<name>A0ABD4TJY6_9EURY</name>
<dbReference type="Pfam" id="PF08308">
    <property type="entry name" value="PEGA"/>
    <property type="match status" value="5"/>
</dbReference>
<feature type="domain" description="PEGA" evidence="2">
    <location>
        <begin position="324"/>
        <end position="393"/>
    </location>
</feature>
<feature type="transmembrane region" description="Helical" evidence="1">
    <location>
        <begin position="481"/>
        <end position="500"/>
    </location>
</feature>
<dbReference type="InterPro" id="IPR013229">
    <property type="entry name" value="PEGA"/>
</dbReference>
<dbReference type="PANTHER" id="PTHR36194:SF1">
    <property type="entry name" value="S-LAYER-LIKE PROTEIN"/>
    <property type="match status" value="1"/>
</dbReference>
<keyword evidence="1" id="KW-0472">Membrane</keyword>
<feature type="domain" description="PEGA" evidence="2">
    <location>
        <begin position="251"/>
        <end position="318"/>
    </location>
</feature>
<proteinExistence type="predicted"/>
<evidence type="ECO:0000313" key="4">
    <source>
        <dbReference type="Proteomes" id="UP001524383"/>
    </source>
</evidence>
<dbReference type="EMBL" id="VOTZ01000022">
    <property type="protein sequence ID" value="MCQ1539232.1"/>
    <property type="molecule type" value="Genomic_DNA"/>
</dbReference>
<gene>
    <name evidence="3" type="ORF">FTO68_09600</name>
</gene>
<sequence length="504" mass="53253">MLPSKFKLHNLDISIHDNPSPYLHRDKTGGAVRIDVCTPSISYKLIPEKDPILLYSHISFRISGYPMLKIRSIILAAFVVLLCAAIPASAQVGGDVGIISVTSDPSGADVNLDGHYEGRTPIEIKIYTTGTPPGSIIVSKSGYKAKTVSAPHPSAGQTEYVHVSLEPIEPTPTVMIDGYLSIDSSPRGATIRVDGRYVGTTPVTTQVTSGTTHRVQVEYPGYDSWSAVYTAYSGQTTQVYASLTPTPQTTGYLSITSSPSGADVYVDGSYRGYAPMTVGNLIVGAHTLELRLSGYQKSTQTVQIYSGQTTTKNVVLSPSTPTSGSVAVQSYPSGASIYLDGNYQGNTYPNDYFDIIGVATGTHSLMLRKPGYYDYTTTISVTGGGIKYVSGTLTPQTAPATTGKANVMSGPSGAEVIIDNLFRGYSPVLVPDLSTGTHSITLKMSGYSDWMSSFDVTAGQTTQISATLSPQPAPPAPTPSGSLPIAVVGAVGLLGVLFFVSRRR</sequence>
<keyword evidence="4" id="KW-1185">Reference proteome</keyword>
<dbReference type="AlphaFoldDB" id="A0ABD4TJY6"/>
<evidence type="ECO:0000256" key="1">
    <source>
        <dbReference type="SAM" id="Phobius"/>
    </source>
</evidence>
<evidence type="ECO:0000313" key="3">
    <source>
        <dbReference type="EMBL" id="MCQ1539232.1"/>
    </source>
</evidence>
<dbReference type="PANTHER" id="PTHR36194">
    <property type="entry name" value="S-LAYER-LIKE PROTEIN"/>
    <property type="match status" value="1"/>
</dbReference>
<comment type="caution">
    <text evidence="3">The sequence shown here is derived from an EMBL/GenBank/DDBJ whole genome shotgun (WGS) entry which is preliminary data.</text>
</comment>
<keyword evidence="1" id="KW-0812">Transmembrane</keyword>
<protein>
    <submittedName>
        <fullName evidence="3">PEGA domain-containing protein</fullName>
    </submittedName>
</protein>
<dbReference type="Proteomes" id="UP001524383">
    <property type="component" value="Unassembled WGS sequence"/>
</dbReference>